<dbReference type="CDD" id="cd05776">
    <property type="entry name" value="DNA_polB_alpha_exo"/>
    <property type="match status" value="1"/>
</dbReference>
<keyword evidence="8" id="KW-0862">Zinc</keyword>
<dbReference type="InterPro" id="IPR043502">
    <property type="entry name" value="DNA/RNA_pol_sf"/>
</dbReference>
<dbReference type="InterPro" id="IPR006133">
    <property type="entry name" value="DNA-dir_DNA_pol_B_exonuc"/>
</dbReference>
<dbReference type="GO" id="GO:0000166">
    <property type="term" value="F:nucleotide binding"/>
    <property type="evidence" value="ECO:0007669"/>
    <property type="project" value="InterPro"/>
</dbReference>
<dbReference type="Gene3D" id="1.10.132.60">
    <property type="entry name" value="DNA polymerase family B, C-terminal domain"/>
    <property type="match status" value="1"/>
</dbReference>
<evidence type="ECO:0000256" key="2">
    <source>
        <dbReference type="ARBA" id="ARBA00005755"/>
    </source>
</evidence>
<dbReference type="FunFam" id="1.10.132.60:FF:000004">
    <property type="entry name" value="DNA polymerase"/>
    <property type="match status" value="1"/>
</dbReference>
<keyword evidence="17" id="KW-1185">Reference proteome</keyword>
<dbReference type="InterPro" id="IPR042087">
    <property type="entry name" value="DNA_pol_B_thumb"/>
</dbReference>
<dbReference type="Pfam" id="PF12254">
    <property type="entry name" value="DNA_pol_alpha_N"/>
    <property type="match status" value="1"/>
</dbReference>
<evidence type="ECO:0000256" key="1">
    <source>
        <dbReference type="ARBA" id="ARBA00004123"/>
    </source>
</evidence>
<organism evidence="17 18">
    <name type="scientific">Ceratosolen solmsi marchali</name>
    <dbReference type="NCBI Taxonomy" id="326594"/>
    <lineage>
        <taxon>Eukaryota</taxon>
        <taxon>Metazoa</taxon>
        <taxon>Ecdysozoa</taxon>
        <taxon>Arthropoda</taxon>
        <taxon>Hexapoda</taxon>
        <taxon>Insecta</taxon>
        <taxon>Pterygota</taxon>
        <taxon>Neoptera</taxon>
        <taxon>Endopterygota</taxon>
        <taxon>Hymenoptera</taxon>
        <taxon>Apocrita</taxon>
        <taxon>Proctotrupomorpha</taxon>
        <taxon>Chalcidoidea</taxon>
        <taxon>Agaonidae</taxon>
        <taxon>Agaoninae</taxon>
        <taxon>Ceratosolen</taxon>
    </lineage>
</organism>
<dbReference type="Gene3D" id="3.90.1600.10">
    <property type="entry name" value="Palm domain of DNA polymerase"/>
    <property type="match status" value="1"/>
</dbReference>
<evidence type="ECO:0000256" key="4">
    <source>
        <dbReference type="ARBA" id="ARBA00022695"/>
    </source>
</evidence>
<dbReference type="RefSeq" id="XP_011505270.1">
    <property type="nucleotide sequence ID" value="XM_011506968.1"/>
</dbReference>
<evidence type="ECO:0000256" key="3">
    <source>
        <dbReference type="ARBA" id="ARBA00022679"/>
    </source>
</evidence>
<dbReference type="Gene3D" id="1.10.3200.20">
    <property type="entry name" value="DNA Polymerase alpha, zinc finger"/>
    <property type="match status" value="1"/>
</dbReference>
<keyword evidence="10 12" id="KW-0238">DNA-binding</keyword>
<evidence type="ECO:0000256" key="11">
    <source>
        <dbReference type="ARBA" id="ARBA00023242"/>
    </source>
</evidence>
<dbReference type="GO" id="GO:0003688">
    <property type="term" value="F:DNA replication origin binding"/>
    <property type="evidence" value="ECO:0007669"/>
    <property type="project" value="TreeGrafter"/>
</dbReference>
<feature type="domain" description="DNA polymerase alpha catalytic subunit N-terminal" evidence="16">
    <location>
        <begin position="24"/>
        <end position="85"/>
    </location>
</feature>
<dbReference type="GO" id="GO:0006273">
    <property type="term" value="P:lagging strand elongation"/>
    <property type="evidence" value="ECO:0007669"/>
    <property type="project" value="TreeGrafter"/>
</dbReference>
<evidence type="ECO:0000259" key="13">
    <source>
        <dbReference type="Pfam" id="PF00136"/>
    </source>
</evidence>
<dbReference type="FunFam" id="1.10.287.690:FF:000003">
    <property type="entry name" value="DNA polymerase"/>
    <property type="match status" value="1"/>
</dbReference>
<comment type="subcellular location">
    <subcellularLocation>
        <location evidence="1">Nucleus</location>
    </subcellularLocation>
</comment>
<evidence type="ECO:0000256" key="12">
    <source>
        <dbReference type="RuleBase" id="RU000442"/>
    </source>
</evidence>
<dbReference type="InterPro" id="IPR017964">
    <property type="entry name" value="DNA-dir_DNA_pol_B_CS"/>
</dbReference>
<gene>
    <name evidence="18" type="primary">LOC105368061</name>
</gene>
<proteinExistence type="inferred from homology"/>
<evidence type="ECO:0000259" key="16">
    <source>
        <dbReference type="Pfam" id="PF12254"/>
    </source>
</evidence>
<keyword evidence="7" id="KW-0863">Zinc-finger</keyword>
<keyword evidence="11" id="KW-0539">Nucleus</keyword>
<dbReference type="GO" id="GO:0005658">
    <property type="term" value="C:alpha DNA polymerase:primase complex"/>
    <property type="evidence" value="ECO:0007669"/>
    <property type="project" value="TreeGrafter"/>
</dbReference>
<dbReference type="SMART" id="SM00486">
    <property type="entry name" value="POLBc"/>
    <property type="match status" value="1"/>
</dbReference>
<dbReference type="Proteomes" id="UP000695007">
    <property type="component" value="Unplaced"/>
</dbReference>
<dbReference type="Pfam" id="PF00136">
    <property type="entry name" value="DNA_pol_B"/>
    <property type="match status" value="1"/>
</dbReference>
<dbReference type="PRINTS" id="PR00106">
    <property type="entry name" value="DNAPOLB"/>
</dbReference>
<dbReference type="Gene3D" id="6.10.10.100">
    <property type="match status" value="1"/>
</dbReference>
<evidence type="ECO:0000256" key="5">
    <source>
        <dbReference type="ARBA" id="ARBA00022705"/>
    </source>
</evidence>
<dbReference type="GO" id="GO:0003682">
    <property type="term" value="F:chromatin binding"/>
    <property type="evidence" value="ECO:0007669"/>
    <property type="project" value="TreeGrafter"/>
</dbReference>
<keyword evidence="9 12" id="KW-0239">DNA-directed DNA polymerase</keyword>
<feature type="domain" description="DNA-directed DNA polymerase family B multifunctional" evidence="13">
    <location>
        <begin position="808"/>
        <end position="1242"/>
    </location>
</feature>
<dbReference type="InterPro" id="IPR045846">
    <property type="entry name" value="POLBc_alpha"/>
</dbReference>
<dbReference type="InterPro" id="IPR023211">
    <property type="entry name" value="DNA_pol_palm_dom_sf"/>
</dbReference>
<dbReference type="InterPro" id="IPR036397">
    <property type="entry name" value="RNaseH_sf"/>
</dbReference>
<dbReference type="GO" id="GO:0003697">
    <property type="term" value="F:single-stranded DNA binding"/>
    <property type="evidence" value="ECO:0007669"/>
    <property type="project" value="TreeGrafter"/>
</dbReference>
<dbReference type="Gene3D" id="3.30.420.10">
    <property type="entry name" value="Ribonuclease H-like superfamily/Ribonuclease H"/>
    <property type="match status" value="1"/>
</dbReference>
<dbReference type="PANTHER" id="PTHR45861">
    <property type="entry name" value="DNA POLYMERASE ALPHA CATALYTIC SUBUNIT"/>
    <property type="match status" value="1"/>
</dbReference>
<evidence type="ECO:0000313" key="17">
    <source>
        <dbReference type="Proteomes" id="UP000695007"/>
    </source>
</evidence>
<dbReference type="PANTHER" id="PTHR45861:SF1">
    <property type="entry name" value="DNA POLYMERASE ALPHA CATALYTIC SUBUNIT"/>
    <property type="match status" value="1"/>
</dbReference>
<dbReference type="GO" id="GO:0003887">
    <property type="term" value="F:DNA-directed DNA polymerase activity"/>
    <property type="evidence" value="ECO:0007669"/>
    <property type="project" value="UniProtKB-KW"/>
</dbReference>
<dbReference type="GO" id="GO:1902975">
    <property type="term" value="P:mitotic DNA replication initiation"/>
    <property type="evidence" value="ECO:0007669"/>
    <property type="project" value="InterPro"/>
</dbReference>
<dbReference type="SUPFAM" id="SSF53098">
    <property type="entry name" value="Ribonuclease H-like"/>
    <property type="match status" value="1"/>
</dbReference>
<evidence type="ECO:0000313" key="18">
    <source>
        <dbReference type="RefSeq" id="XP_011505270.1"/>
    </source>
</evidence>
<feature type="domain" description="DNA-directed DNA polymerase family B exonuclease" evidence="14">
    <location>
        <begin position="502"/>
        <end position="740"/>
    </location>
</feature>
<keyword evidence="3 12" id="KW-0808">Transferase</keyword>
<evidence type="ECO:0000256" key="10">
    <source>
        <dbReference type="ARBA" id="ARBA00023125"/>
    </source>
</evidence>
<dbReference type="PROSITE" id="PS00116">
    <property type="entry name" value="DNA_POLYMERASE_B"/>
    <property type="match status" value="1"/>
</dbReference>
<sequence>MDDTIASRRSKRQKIDKSGRLLALEKFKKLKGSKNKYDDDELENVYDEVDEEAYNKLVLDRQYDDWIVDDGGGSGYVEDGREIFDDDLDDESVRQAAKREYIKGPRKRKRDVNAMKNDGSIVSMFSSMSSKKKAEEKICDDDILGDLMSELKKDTNTIKTKDKPRTNKFLSSNKPSVSEDDKLLASLTKPVISAKTILDELNDEILYDKPERKSNNSKVCKSATILDEPEVTRKEKVEEIKQSPIKAKNVTIEDNFVTLDKEDEGFSNINEISVNENKDDMINDDNLNQYVGDISDIDFASASMDTKIPELQNKSEMWKEKDAESCKDGIKVWQEDFNIACGDAAPGLRSEKKSLPLPTTVNAAGDTVFRFFWWDAFEDPYKHPGQVYLFGKVYITSLNDYVSCCVNIKNIPKRIYLLPREYIKKSEHSEENKESNTMMNVYNEFNDYARTLGIQEFRCIEVTKNYAFERADTPQMAEYLEVRYASTYPAVDADFNSPSIEAVFGMSINPLELFLIERNIKGPCWLDVKMPLSVNNAFSWSTIEVNCTKMENISVTMEQTNTMTIPPIVIATINVQVCLDSKQQKNEIVNIGILLHHKFELDKTAPKPPFNQHFCLVTHPRNINWPLKARDRLAKITQTKVIRCDTELDLLQQFLDIIQCSDPDIIIGYDCGFQFDVLMNRIYTLKVKNWSIVGKLKRLTPPSLKGKMNLNQVFCGRPICDIMKSAKELNLKVRSYDLASLCVSVLNKKEYECKEIKPEDCPMFYSSFEKLENLIKSTMVEASYILNIVIELNILPLALQITNIAGNTLSRTLSAGRAERNEFLLLHAFHNKGYITPDKRMSNKKKNDGELIAAHEGKKKPAYAGGLVLQPKKGFYDKLILLMDFNSLYPSIIQEFNLCFTTVPGAAYADVEDLCLPESSVENGIVPTEIRKLVESRIQVKNLLKTPNLSPELKIQYNIRQLALKLTANSMYGCLGATHCRFYAKGLAALITMKGREILQNTKALVEKFNYEVIYGDTDSIMINTNILEYDQVFNIGREIKKEVNKTYKKVELDIDGVFKYLLLLQKKKYAAVTMTKLPNGQIHNSKELKGLDIVRRDWCGLACDIGNQILDQLLCDQLNELRLENIFDILKNIGDNLREGKLPLSSLVITKQLSKNPNDYPSDKKLSHVLVALRLNESGSRKWKAGDTVPYIICEDGTNKTAVERAYHIEEFKKNDILKVDVNYYLLNQIHPVVLRICEPIEGIDDVLIAQHLGIKDFYKPKRIFINEEENEIPVCIQDDRYAKCQPFSFICRNKECKTENNIKTAVTEFNGFLRPSLAMCSNPDCNLPPWKSVHAIQNKLQIDIRNFITNYYYAEVECENPICSKVMRRIMMDTLGKLPKCYSCHDGNVHKIHKETELYNQLSFYLSIFTLNLNQYKNVKLLSSQLIDAYDTLKEFVEKQIQYNAYSVVDLTKLFWPKMKEQNLDNTNSLEEVPSIIEVENLIQEELESEDVSIILYKIFYRNIEGYSTINNV</sequence>
<dbReference type="Gene3D" id="3.30.70.2820">
    <property type="match status" value="1"/>
</dbReference>
<feature type="domain" description="Zinc finger DNA-directed DNA polymerase family B alpha" evidence="15">
    <location>
        <begin position="1280"/>
        <end position="1457"/>
    </location>
</feature>
<keyword evidence="5 12" id="KW-0235">DNA replication</keyword>
<dbReference type="SUPFAM" id="SSF56672">
    <property type="entry name" value="DNA/RNA polymerases"/>
    <property type="match status" value="1"/>
</dbReference>
<dbReference type="CDD" id="cd05532">
    <property type="entry name" value="POLBc_alpha"/>
    <property type="match status" value="1"/>
</dbReference>
<dbReference type="KEGG" id="csol:105368061"/>
<reference evidence="18" key="1">
    <citation type="submission" date="2025-08" db="UniProtKB">
        <authorList>
            <consortium name="RefSeq"/>
        </authorList>
    </citation>
    <scope>IDENTIFICATION</scope>
</reference>
<dbReference type="InterPro" id="IPR012337">
    <property type="entry name" value="RNaseH-like_sf"/>
</dbReference>
<dbReference type="Pfam" id="PF08996">
    <property type="entry name" value="zf-DNA_Pol"/>
    <property type="match status" value="1"/>
</dbReference>
<dbReference type="GO" id="GO:0006272">
    <property type="term" value="P:leading strand elongation"/>
    <property type="evidence" value="ECO:0007669"/>
    <property type="project" value="TreeGrafter"/>
</dbReference>
<dbReference type="Gene3D" id="2.40.50.730">
    <property type="match status" value="1"/>
</dbReference>
<accession>A0AAJ7E2C3</accession>
<dbReference type="InterPro" id="IPR006172">
    <property type="entry name" value="DNA-dir_DNA_pol_B"/>
</dbReference>
<evidence type="ECO:0000256" key="7">
    <source>
        <dbReference type="ARBA" id="ARBA00022771"/>
    </source>
</evidence>
<dbReference type="GO" id="GO:0008270">
    <property type="term" value="F:zinc ion binding"/>
    <property type="evidence" value="ECO:0007669"/>
    <property type="project" value="UniProtKB-KW"/>
</dbReference>
<dbReference type="InterPro" id="IPR015088">
    <property type="entry name" value="Znf_DNA-dir_DNA_pol_B_alpha"/>
</dbReference>
<comment type="similarity">
    <text evidence="2 12">Belongs to the DNA polymerase type-B family.</text>
</comment>
<dbReference type="NCBIfam" id="TIGR00592">
    <property type="entry name" value="pol2"/>
    <property type="match status" value="1"/>
</dbReference>
<keyword evidence="4 12" id="KW-0548">Nucleotidyltransferase</keyword>
<evidence type="ECO:0000256" key="8">
    <source>
        <dbReference type="ARBA" id="ARBA00022833"/>
    </source>
</evidence>
<keyword evidence="6" id="KW-0479">Metal-binding</keyword>
<dbReference type="Gene3D" id="1.10.287.690">
    <property type="entry name" value="Helix hairpin bin"/>
    <property type="match status" value="1"/>
</dbReference>
<dbReference type="InterPro" id="IPR024647">
    <property type="entry name" value="DNA_pol_a_cat_su_N"/>
</dbReference>
<name>A0AAJ7E2C3_9HYME</name>
<evidence type="ECO:0000256" key="6">
    <source>
        <dbReference type="ARBA" id="ARBA00022723"/>
    </source>
</evidence>
<dbReference type="GO" id="GO:0033554">
    <property type="term" value="P:cellular response to stress"/>
    <property type="evidence" value="ECO:0007669"/>
    <property type="project" value="UniProtKB-ARBA"/>
</dbReference>
<evidence type="ECO:0000256" key="9">
    <source>
        <dbReference type="ARBA" id="ARBA00022932"/>
    </source>
</evidence>
<dbReference type="Pfam" id="PF03104">
    <property type="entry name" value="DNA_pol_B_exo1"/>
    <property type="match status" value="1"/>
</dbReference>
<dbReference type="EC" id="2.7.7.7" evidence="12"/>
<protein>
    <recommendedName>
        <fullName evidence="12">DNA polymerase</fullName>
        <ecNumber evidence="12">2.7.7.7</ecNumber>
    </recommendedName>
</protein>
<evidence type="ECO:0000259" key="14">
    <source>
        <dbReference type="Pfam" id="PF03104"/>
    </source>
</evidence>
<dbReference type="CTD" id="136027545"/>
<dbReference type="GeneID" id="105368061"/>
<evidence type="ECO:0000259" key="15">
    <source>
        <dbReference type="Pfam" id="PF08996"/>
    </source>
</evidence>
<dbReference type="InterPro" id="IPR038256">
    <property type="entry name" value="Pol_alpha_znc_sf"/>
</dbReference>
<dbReference type="InterPro" id="IPR006134">
    <property type="entry name" value="DNA-dir_DNA_pol_B_multi_dom"/>
</dbReference>
<comment type="catalytic activity">
    <reaction evidence="12">
        <text>DNA(n) + a 2'-deoxyribonucleoside 5'-triphosphate = DNA(n+1) + diphosphate</text>
        <dbReference type="Rhea" id="RHEA:22508"/>
        <dbReference type="Rhea" id="RHEA-COMP:17339"/>
        <dbReference type="Rhea" id="RHEA-COMP:17340"/>
        <dbReference type="ChEBI" id="CHEBI:33019"/>
        <dbReference type="ChEBI" id="CHEBI:61560"/>
        <dbReference type="ChEBI" id="CHEBI:173112"/>
        <dbReference type="EC" id="2.7.7.7"/>
    </reaction>
</comment>